<keyword evidence="1" id="KW-0812">Transmembrane</keyword>
<keyword evidence="1" id="KW-0472">Membrane</keyword>
<evidence type="ECO:0000256" key="1">
    <source>
        <dbReference type="SAM" id="Phobius"/>
    </source>
</evidence>
<keyword evidence="3" id="KW-1185">Reference proteome</keyword>
<protein>
    <submittedName>
        <fullName evidence="2">Uncharacterized protein</fullName>
    </submittedName>
</protein>
<comment type="caution">
    <text evidence="2">The sequence shown here is derived from an EMBL/GenBank/DDBJ whole genome shotgun (WGS) entry which is preliminary data.</text>
</comment>
<keyword evidence="1" id="KW-1133">Transmembrane helix</keyword>
<evidence type="ECO:0000313" key="3">
    <source>
        <dbReference type="Proteomes" id="UP000541444"/>
    </source>
</evidence>
<dbReference type="Proteomes" id="UP000541444">
    <property type="component" value="Unassembled WGS sequence"/>
</dbReference>
<sequence>MDLNIKNHQNSCLLFFRFYLVNAIDTRHWYFLGDFLIWDLGHLSLDIFHLGSAILSLNVPLYAWSVIIDDFVNYMCRFD</sequence>
<reference evidence="2 3" key="1">
    <citation type="journal article" date="2020" name="IScience">
        <title>Genome Sequencing of the Endangered Kingdonia uniflora (Circaeasteraceae, Ranunculales) Reveals Potential Mechanisms of Evolutionary Specialization.</title>
        <authorList>
            <person name="Sun Y."/>
            <person name="Deng T."/>
            <person name="Zhang A."/>
            <person name="Moore M.J."/>
            <person name="Landis J.B."/>
            <person name="Lin N."/>
            <person name="Zhang H."/>
            <person name="Zhang X."/>
            <person name="Huang J."/>
            <person name="Zhang X."/>
            <person name="Sun H."/>
            <person name="Wang H."/>
        </authorList>
    </citation>
    <scope>NUCLEOTIDE SEQUENCE [LARGE SCALE GENOMIC DNA]</scope>
    <source>
        <strain evidence="2">TB1705</strain>
        <tissue evidence="2">Leaf</tissue>
    </source>
</reference>
<gene>
    <name evidence="2" type="ORF">GIB67_015739</name>
</gene>
<feature type="transmembrane region" description="Helical" evidence="1">
    <location>
        <begin position="47"/>
        <end position="68"/>
    </location>
</feature>
<organism evidence="2 3">
    <name type="scientific">Kingdonia uniflora</name>
    <dbReference type="NCBI Taxonomy" id="39325"/>
    <lineage>
        <taxon>Eukaryota</taxon>
        <taxon>Viridiplantae</taxon>
        <taxon>Streptophyta</taxon>
        <taxon>Embryophyta</taxon>
        <taxon>Tracheophyta</taxon>
        <taxon>Spermatophyta</taxon>
        <taxon>Magnoliopsida</taxon>
        <taxon>Ranunculales</taxon>
        <taxon>Circaeasteraceae</taxon>
        <taxon>Kingdonia</taxon>
    </lineage>
</organism>
<proteinExistence type="predicted"/>
<dbReference type="AlphaFoldDB" id="A0A7J7NUB2"/>
<accession>A0A7J7NUB2</accession>
<evidence type="ECO:0000313" key="2">
    <source>
        <dbReference type="EMBL" id="KAF6170787.1"/>
    </source>
</evidence>
<name>A0A7J7NUB2_9MAGN</name>
<feature type="non-terminal residue" evidence="2">
    <location>
        <position position="79"/>
    </location>
</feature>
<dbReference type="EMBL" id="JACGCM010000560">
    <property type="protein sequence ID" value="KAF6170787.1"/>
    <property type="molecule type" value="Genomic_DNA"/>
</dbReference>